<keyword evidence="6" id="KW-1185">Reference proteome</keyword>
<reference evidence="5 6" key="1">
    <citation type="submission" date="2020-05" db="EMBL/GenBank/DDBJ databases">
        <title>Draft Genome Sequences of Sphingomonas sp. Isolated from the International Space Station.</title>
        <authorList>
            <person name="Bijlani S."/>
            <person name="Singh N.K."/>
            <person name="Mason C.E."/>
            <person name="Wang C.C."/>
            <person name="Venkateswaran K."/>
        </authorList>
    </citation>
    <scope>NUCLEOTIDE SEQUENCE [LARGE SCALE GENOMIC DNA]</scope>
    <source>
        <strain evidence="3 6">IIF7SW-B5</strain>
        <strain evidence="4">ISS-IIF7SWP</strain>
    </source>
</reference>
<evidence type="ECO:0000313" key="6">
    <source>
        <dbReference type="Proteomes" id="UP000557656"/>
    </source>
</evidence>
<evidence type="ECO:0000313" key="4">
    <source>
        <dbReference type="EMBL" id="NVP33085.1"/>
    </source>
</evidence>
<evidence type="ECO:0000313" key="5">
    <source>
        <dbReference type="Proteomes" id="UP000531581"/>
    </source>
</evidence>
<evidence type="ECO:0000313" key="3">
    <source>
        <dbReference type="EMBL" id="NNG55547.1"/>
    </source>
</evidence>
<evidence type="ECO:0000256" key="1">
    <source>
        <dbReference type="SAM" id="MobiDB-lite"/>
    </source>
</evidence>
<comment type="caution">
    <text evidence="4">The sequence shown here is derived from an EMBL/GenBank/DDBJ whole genome shotgun (WGS) entry which is preliminary data.</text>
</comment>
<feature type="signal peptide" evidence="2">
    <location>
        <begin position="1"/>
        <end position="21"/>
    </location>
</feature>
<keyword evidence="4" id="KW-0449">Lipoprotein</keyword>
<protein>
    <submittedName>
        <fullName evidence="4">TraV family lipoprotein</fullName>
    </submittedName>
</protein>
<dbReference type="Proteomes" id="UP000557656">
    <property type="component" value="Unassembled WGS sequence"/>
</dbReference>
<dbReference type="EMBL" id="JABYQV010000025">
    <property type="protein sequence ID" value="NVP33085.1"/>
    <property type="molecule type" value="Genomic_DNA"/>
</dbReference>
<feature type="region of interest" description="Disordered" evidence="1">
    <location>
        <begin position="211"/>
        <end position="238"/>
    </location>
</feature>
<dbReference type="Pfam" id="PF09676">
    <property type="entry name" value="TraV"/>
    <property type="match status" value="1"/>
</dbReference>
<dbReference type="RefSeq" id="WP_170172240.1">
    <property type="nucleotide sequence ID" value="NZ_JABEOV010000035.1"/>
</dbReference>
<dbReference type="InterPro" id="IPR014118">
    <property type="entry name" value="T4SS_TraV"/>
</dbReference>
<organism evidence="4 5">
    <name type="scientific">Sphingomonas sanguinis</name>
    <dbReference type="NCBI Taxonomy" id="33051"/>
    <lineage>
        <taxon>Bacteria</taxon>
        <taxon>Pseudomonadati</taxon>
        <taxon>Pseudomonadota</taxon>
        <taxon>Alphaproteobacteria</taxon>
        <taxon>Sphingomonadales</taxon>
        <taxon>Sphingomonadaceae</taxon>
        <taxon>Sphingomonas</taxon>
    </lineage>
</organism>
<proteinExistence type="predicted"/>
<accession>A0A7Y7QYI5</accession>
<feature type="chain" id="PRO_5031314989" evidence="2">
    <location>
        <begin position="22"/>
        <end position="346"/>
    </location>
</feature>
<dbReference type="AlphaFoldDB" id="A0A7Y7QYI5"/>
<keyword evidence="2" id="KW-0732">Signal</keyword>
<evidence type="ECO:0000256" key="2">
    <source>
        <dbReference type="SAM" id="SignalP"/>
    </source>
</evidence>
<gene>
    <name evidence="3" type="ORF">HKX05_19585</name>
    <name evidence="4" type="ORF">HLV41_18795</name>
</gene>
<dbReference type="Proteomes" id="UP000531581">
    <property type="component" value="Unassembled WGS sequence"/>
</dbReference>
<sequence>MSGRRHGRQAALAAVSLAALAVLNGCATLGGNVKGSFSCQAPDGICAPSSTIDDRALAMISGDAGDTVIPAGPYQAPAPQPRAMRTAMTTPAPMADRSAAAAPRTREKVLRVVFQPYIDDRGRLHEATAVHTVVQSEWQAQALADATPIPDRNPAARAAEVSLADAVDRDAPGYLDVAAIDPNLPDPAVVAAARARKPVPVEAIKADVQTRLGQRGRRRAPVSGTRTSSPVPVVRPPASAPAPVVARAEPAPKPFQVASHGGVTVHRGSAPAATGQQAPIAAAPKTTVGAATVARVKASEAYRTAQQHVGETARSAGAADPAVGLKSLASPTIRAASFPASVPEDK</sequence>
<name>A0A7Y7QYI5_9SPHN</name>
<dbReference type="EMBL" id="JABEOV010000035">
    <property type="protein sequence ID" value="NNG55547.1"/>
    <property type="molecule type" value="Genomic_DNA"/>
</dbReference>